<accession>W2UZ85</accession>
<dbReference type="EMBL" id="AXCJ01000005">
    <property type="protein sequence ID" value="ETO91461.1"/>
    <property type="molecule type" value="Genomic_DNA"/>
</dbReference>
<organism evidence="1 2">
    <name type="scientific">Candidatus Xenolissoclinum pacificiensis L6</name>
    <dbReference type="NCBI Taxonomy" id="1401685"/>
    <lineage>
        <taxon>Bacteria</taxon>
        <taxon>Pseudomonadati</taxon>
        <taxon>Pseudomonadota</taxon>
        <taxon>Alphaproteobacteria</taxon>
        <taxon>Rickettsiales</taxon>
        <taxon>Anaplasmataceae</taxon>
        <taxon>Candidatus Xenolissoclinum</taxon>
    </lineage>
</organism>
<sequence>MQVKLFSHEHHSRIPETVCDFQTMQYQLYGILNIEEKYYILISIAQLQSYIISKCQQHEISQKFIDHILTFVRLKAYYSEYAIKSSQYMHMLFPVFTIIAQNIQTKSTMFFYPINTEHEVFVQLQESYPEFNYIKEHEYCIISYKELEYIVIRIHHKIYLAKMGVS</sequence>
<dbReference type="AlphaFoldDB" id="W2UZ85"/>
<comment type="caution">
    <text evidence="1">The sequence shown here is derived from an EMBL/GenBank/DDBJ whole genome shotgun (WGS) entry which is preliminary data.</text>
</comment>
<evidence type="ECO:0000313" key="2">
    <source>
        <dbReference type="Proteomes" id="UP000018951"/>
    </source>
</evidence>
<reference evidence="1 2" key="1">
    <citation type="journal article" date="2013" name="PLoS ONE">
        <title>Bacterial endosymbiosis in a chordate host: long-term co-evolution and conservation of secondary metabolism.</title>
        <authorList>
            <person name="Kwan J.C."/>
            <person name="Schmidt E.W."/>
        </authorList>
    </citation>
    <scope>NUCLEOTIDE SEQUENCE [LARGE SCALE GENOMIC DNA]</scope>
    <source>
        <strain evidence="2">L6</strain>
    </source>
</reference>
<name>W2UZ85_9RICK</name>
<proteinExistence type="predicted"/>
<evidence type="ECO:0000313" key="1">
    <source>
        <dbReference type="EMBL" id="ETO91461.1"/>
    </source>
</evidence>
<dbReference type="Proteomes" id="UP000018951">
    <property type="component" value="Unassembled WGS sequence"/>
</dbReference>
<keyword evidence="2" id="KW-1185">Reference proteome</keyword>
<gene>
    <name evidence="1" type="ORF">P857_376</name>
</gene>
<protein>
    <submittedName>
        <fullName evidence="1">Uncharacterized protein</fullName>
    </submittedName>
</protein>